<dbReference type="InterPro" id="IPR036291">
    <property type="entry name" value="NAD(P)-bd_dom_sf"/>
</dbReference>
<feature type="domain" description="NAD-dependent epimerase/dehydratase" evidence="1">
    <location>
        <begin position="13"/>
        <end position="215"/>
    </location>
</feature>
<dbReference type="Proteomes" id="UP000675409">
    <property type="component" value="Unassembled WGS sequence"/>
</dbReference>
<proteinExistence type="predicted"/>
<dbReference type="InterPro" id="IPR051783">
    <property type="entry name" value="NAD(P)-dependent_oxidoreduct"/>
</dbReference>
<protein>
    <submittedName>
        <fullName evidence="2">NAD(P)H-binding protein</fullName>
    </submittedName>
</protein>
<gene>
    <name evidence="2" type="ORF">HGK34_19815</name>
</gene>
<organism evidence="2 3">
    <name type="scientific">Myceligenerans indicum</name>
    <dbReference type="NCBI Taxonomy" id="2593663"/>
    <lineage>
        <taxon>Bacteria</taxon>
        <taxon>Bacillati</taxon>
        <taxon>Actinomycetota</taxon>
        <taxon>Actinomycetes</taxon>
        <taxon>Micrococcales</taxon>
        <taxon>Promicromonosporaceae</taxon>
        <taxon>Myceligenerans</taxon>
    </lineage>
</organism>
<accession>A0ABS1LSM7</accession>
<dbReference type="PANTHER" id="PTHR48079">
    <property type="entry name" value="PROTEIN YEEZ"/>
    <property type="match status" value="1"/>
</dbReference>
<dbReference type="SUPFAM" id="SSF51735">
    <property type="entry name" value="NAD(P)-binding Rossmann-fold domains"/>
    <property type="match status" value="1"/>
</dbReference>
<reference evidence="2 3" key="1">
    <citation type="journal article" date="2021" name="Arch. Microbiol.">
        <title>Myceligenerans indicum sp. nov., an actinobacterium isolated from mangrove sediment of Sundarbans, India.</title>
        <authorList>
            <person name="Asha K."/>
            <person name="Bhadury P."/>
        </authorList>
    </citation>
    <scope>NUCLEOTIDE SEQUENCE [LARGE SCALE GENOMIC DNA]</scope>
    <source>
        <strain evidence="2 3">I2</strain>
    </source>
</reference>
<dbReference type="PANTHER" id="PTHR48079:SF6">
    <property type="entry name" value="NAD(P)-BINDING DOMAIN-CONTAINING PROTEIN-RELATED"/>
    <property type="match status" value="1"/>
</dbReference>
<evidence type="ECO:0000313" key="3">
    <source>
        <dbReference type="Proteomes" id="UP000675409"/>
    </source>
</evidence>
<name>A0ABS1LSM7_9MICO</name>
<comment type="caution">
    <text evidence="2">The sequence shown here is derived from an EMBL/GenBank/DDBJ whole genome shotgun (WGS) entry which is preliminary data.</text>
</comment>
<evidence type="ECO:0000259" key="1">
    <source>
        <dbReference type="Pfam" id="PF01370"/>
    </source>
</evidence>
<keyword evidence="3" id="KW-1185">Reference proteome</keyword>
<sequence>MVTEAALAGVPTVAVVRSATSAERLRHIGAQVVQGDAQHPDHWIDQARGAAAVVDLVQPALPTRLSGRAMTAIAATRQKITEALTRSLAQLPTSDRPILVSVSGADDLQPRSDSTIDHLSPLRQQPVGFAHIGLPVRRLISASGIPAVYVYLGNLVYGPGKGFADTLVPGLLRRRIPVFGGGNRLPLVHVTDAARAIVHLAGLDHNQLVDRSYVVADPARATLAEFMRATATLLGAPAPRSAPRLIGRLAMGAIAMQTLELDAVPDTSALTATGFNFRYPSYREGLPPTLAALGHPRKGTPQS</sequence>
<dbReference type="EMBL" id="JABBYC010000059">
    <property type="protein sequence ID" value="MBL0888497.1"/>
    <property type="molecule type" value="Genomic_DNA"/>
</dbReference>
<dbReference type="InterPro" id="IPR001509">
    <property type="entry name" value="Epimerase_deHydtase"/>
</dbReference>
<dbReference type="Pfam" id="PF01370">
    <property type="entry name" value="Epimerase"/>
    <property type="match status" value="1"/>
</dbReference>
<evidence type="ECO:0000313" key="2">
    <source>
        <dbReference type="EMBL" id="MBL0888497.1"/>
    </source>
</evidence>
<dbReference type="Gene3D" id="3.40.50.720">
    <property type="entry name" value="NAD(P)-binding Rossmann-like Domain"/>
    <property type="match status" value="1"/>
</dbReference>